<comment type="caution">
    <text evidence="1">The sequence shown here is derived from an EMBL/GenBank/DDBJ whole genome shotgun (WGS) entry which is preliminary data.</text>
</comment>
<evidence type="ECO:0000313" key="1">
    <source>
        <dbReference type="EMBL" id="KAF3971946.1"/>
    </source>
</evidence>
<protein>
    <submittedName>
        <fullName evidence="1">Uncharacterized protein</fullName>
    </submittedName>
</protein>
<keyword evidence="2" id="KW-1185">Reference proteome</keyword>
<dbReference type="Proteomes" id="UP000737018">
    <property type="component" value="Unassembled WGS sequence"/>
</dbReference>
<name>A0A8J4RET6_9ROSI</name>
<reference evidence="1" key="1">
    <citation type="submission" date="2020-03" db="EMBL/GenBank/DDBJ databases">
        <title>Castanea mollissima Vanexum genome sequencing.</title>
        <authorList>
            <person name="Staton M."/>
        </authorList>
    </citation>
    <scope>NUCLEOTIDE SEQUENCE</scope>
    <source>
        <tissue evidence="1">Leaf</tissue>
    </source>
</reference>
<gene>
    <name evidence="1" type="ORF">CMV_004493</name>
</gene>
<sequence length="207" mass="23564">MICSVKQCVSRTIVASDLFLWKESHSLVPRIPLKKPNERPIILVSRALYVSITPIEKLSSKWEVSELVAAKKNIIGVYLAMWLALQHVFKLNLKQQLNALALSVMILNLFPGSRFIKLVNNTDSDIELSVYQCGVTQFTHTLKAQDTEEIKKKLFKKYITPHAPTTVFIEATNAKCEIKTLNPQDFTGYNELIFHIVKGNFHVKKIP</sequence>
<dbReference type="EMBL" id="JRKL02000377">
    <property type="protein sequence ID" value="KAF3971946.1"/>
    <property type="molecule type" value="Genomic_DNA"/>
</dbReference>
<dbReference type="AlphaFoldDB" id="A0A8J4RET6"/>
<proteinExistence type="predicted"/>
<organism evidence="1 2">
    <name type="scientific">Castanea mollissima</name>
    <name type="common">Chinese chestnut</name>
    <dbReference type="NCBI Taxonomy" id="60419"/>
    <lineage>
        <taxon>Eukaryota</taxon>
        <taxon>Viridiplantae</taxon>
        <taxon>Streptophyta</taxon>
        <taxon>Embryophyta</taxon>
        <taxon>Tracheophyta</taxon>
        <taxon>Spermatophyta</taxon>
        <taxon>Magnoliopsida</taxon>
        <taxon>eudicotyledons</taxon>
        <taxon>Gunneridae</taxon>
        <taxon>Pentapetalae</taxon>
        <taxon>rosids</taxon>
        <taxon>fabids</taxon>
        <taxon>Fagales</taxon>
        <taxon>Fagaceae</taxon>
        <taxon>Castanea</taxon>
    </lineage>
</organism>
<accession>A0A8J4RET6</accession>
<evidence type="ECO:0000313" key="2">
    <source>
        <dbReference type="Proteomes" id="UP000737018"/>
    </source>
</evidence>